<dbReference type="InterPro" id="IPR050352">
    <property type="entry name" value="ABCG_transporters"/>
</dbReference>
<dbReference type="GO" id="GO:0005886">
    <property type="term" value="C:plasma membrane"/>
    <property type="evidence" value="ECO:0007669"/>
    <property type="project" value="TreeGrafter"/>
</dbReference>
<dbReference type="SUPFAM" id="SSF52540">
    <property type="entry name" value="P-loop containing nucleoside triphosphate hydrolases"/>
    <property type="match status" value="1"/>
</dbReference>
<evidence type="ECO:0000313" key="8">
    <source>
        <dbReference type="Proteomes" id="UP000887574"/>
    </source>
</evidence>
<dbReference type="InterPro" id="IPR043926">
    <property type="entry name" value="ABCG_dom"/>
</dbReference>
<dbReference type="PANTHER" id="PTHR48041">
    <property type="entry name" value="ABC TRANSPORTER G FAMILY MEMBER 28"/>
    <property type="match status" value="1"/>
</dbReference>
<evidence type="ECO:0000256" key="6">
    <source>
        <dbReference type="ARBA" id="ARBA00023136"/>
    </source>
</evidence>
<dbReference type="Proteomes" id="UP000887574">
    <property type="component" value="Unplaced"/>
</dbReference>
<keyword evidence="6" id="KW-0472">Membrane</keyword>
<evidence type="ECO:0000313" key="9">
    <source>
        <dbReference type="WBParaSite" id="jg2448"/>
    </source>
</evidence>
<dbReference type="InterPro" id="IPR003439">
    <property type="entry name" value="ABC_transporter-like_ATP-bd"/>
</dbReference>
<comment type="similarity">
    <text evidence="2">Belongs to the ABC transporter superfamily. ABCG family. Eye pigment precursor importer (TC 3.A.1.204) subfamily.</text>
</comment>
<dbReference type="PROSITE" id="PS00211">
    <property type="entry name" value="ABC_TRANSPORTER_1"/>
    <property type="match status" value="1"/>
</dbReference>
<keyword evidence="4" id="KW-0812">Transmembrane</keyword>
<name>A0A915E014_9BILA</name>
<keyword evidence="5" id="KW-1133">Transmembrane helix</keyword>
<keyword evidence="8" id="KW-1185">Reference proteome</keyword>
<dbReference type="InterPro" id="IPR027417">
    <property type="entry name" value="P-loop_NTPase"/>
</dbReference>
<dbReference type="InterPro" id="IPR017871">
    <property type="entry name" value="ABC_transporter-like_CS"/>
</dbReference>
<dbReference type="GO" id="GO:0140359">
    <property type="term" value="F:ABC-type transporter activity"/>
    <property type="evidence" value="ECO:0007669"/>
    <property type="project" value="InterPro"/>
</dbReference>
<dbReference type="Pfam" id="PF19055">
    <property type="entry name" value="ABC2_membrane_7"/>
    <property type="match status" value="1"/>
</dbReference>
<dbReference type="GO" id="GO:0016887">
    <property type="term" value="F:ATP hydrolysis activity"/>
    <property type="evidence" value="ECO:0007669"/>
    <property type="project" value="InterPro"/>
</dbReference>
<organism evidence="8 9">
    <name type="scientific">Ditylenchus dipsaci</name>
    <dbReference type="NCBI Taxonomy" id="166011"/>
    <lineage>
        <taxon>Eukaryota</taxon>
        <taxon>Metazoa</taxon>
        <taxon>Ecdysozoa</taxon>
        <taxon>Nematoda</taxon>
        <taxon>Chromadorea</taxon>
        <taxon>Rhabditida</taxon>
        <taxon>Tylenchina</taxon>
        <taxon>Tylenchomorpha</taxon>
        <taxon>Sphaerularioidea</taxon>
        <taxon>Anguinidae</taxon>
        <taxon>Anguininae</taxon>
        <taxon>Ditylenchus</taxon>
    </lineage>
</organism>
<dbReference type="GO" id="GO:0005524">
    <property type="term" value="F:ATP binding"/>
    <property type="evidence" value="ECO:0007669"/>
    <property type="project" value="InterPro"/>
</dbReference>
<dbReference type="Gene3D" id="3.40.50.300">
    <property type="entry name" value="P-loop containing nucleotide triphosphate hydrolases"/>
    <property type="match status" value="1"/>
</dbReference>
<proteinExistence type="inferred from homology"/>
<evidence type="ECO:0000256" key="3">
    <source>
        <dbReference type="ARBA" id="ARBA00022448"/>
    </source>
</evidence>
<keyword evidence="3" id="KW-0813">Transport</keyword>
<reference evidence="9" key="1">
    <citation type="submission" date="2022-11" db="UniProtKB">
        <authorList>
            <consortium name="WormBaseParasite"/>
        </authorList>
    </citation>
    <scope>IDENTIFICATION</scope>
</reference>
<dbReference type="WBParaSite" id="jg2448">
    <property type="protein sequence ID" value="jg2448"/>
    <property type="gene ID" value="jg2448"/>
</dbReference>
<dbReference type="PROSITE" id="PS50893">
    <property type="entry name" value="ABC_TRANSPORTER_2"/>
    <property type="match status" value="1"/>
</dbReference>
<evidence type="ECO:0000256" key="4">
    <source>
        <dbReference type="ARBA" id="ARBA00022692"/>
    </source>
</evidence>
<evidence type="ECO:0000256" key="2">
    <source>
        <dbReference type="ARBA" id="ARBA00005814"/>
    </source>
</evidence>
<feature type="domain" description="ABC transporter" evidence="7">
    <location>
        <begin position="15"/>
        <end position="235"/>
    </location>
</feature>
<dbReference type="PANTHER" id="PTHR48041:SF139">
    <property type="entry name" value="PROTEIN SCARLET"/>
    <property type="match status" value="1"/>
</dbReference>
<protein>
    <submittedName>
        <fullName evidence="9">ABC transporter domain-containing protein</fullName>
    </submittedName>
</protein>
<evidence type="ECO:0000256" key="5">
    <source>
        <dbReference type="ARBA" id="ARBA00022989"/>
    </source>
</evidence>
<accession>A0A915E014</accession>
<dbReference type="Pfam" id="PF00005">
    <property type="entry name" value="ABC_tran"/>
    <property type="match status" value="1"/>
</dbReference>
<sequence length="311" mass="34523">MELSWHGITATPKNPREIDIGLSTHEDYILNNVDGLAVPGEVLAIMGASGSVRINGFEIDKPTLRKVSAYAQQKDLLIGTMTVIEHLRFMAALRTSPDYTADEQEEKVQAIMAELGLSHIADTIIGWPHRLKGISGGERKRLSLASEILSSPSVLLCDEPTSGLDAFFTHHVIQVLKDLARRENMTIVVTIHQPSSRVYEMFDKLCLLAMGQVIYLGPPNEVYKIFGSAGFPVPEFTNPAEHVIHCLSLNDDDTIEDHKERIQKIRYIYNNSSIAKTYDARLMGSISEGERLGALNQRETLQGMLLRGALN</sequence>
<dbReference type="AlphaFoldDB" id="A0A915E014"/>
<comment type="subcellular location">
    <subcellularLocation>
        <location evidence="1">Membrane</location>
        <topology evidence="1">Multi-pass membrane protein</topology>
    </subcellularLocation>
</comment>
<evidence type="ECO:0000259" key="7">
    <source>
        <dbReference type="PROSITE" id="PS50893"/>
    </source>
</evidence>
<evidence type="ECO:0000256" key="1">
    <source>
        <dbReference type="ARBA" id="ARBA00004141"/>
    </source>
</evidence>